<gene>
    <name evidence="3" type="ORF">H9659_11770</name>
</gene>
<dbReference type="Gene3D" id="3.10.450.50">
    <property type="match status" value="1"/>
</dbReference>
<evidence type="ECO:0000256" key="1">
    <source>
        <dbReference type="SAM" id="MobiDB-lite"/>
    </source>
</evidence>
<keyword evidence="4" id="KW-1185">Reference proteome</keyword>
<feature type="signal peptide" evidence="2">
    <location>
        <begin position="1"/>
        <end position="21"/>
    </location>
</feature>
<evidence type="ECO:0000313" key="4">
    <source>
        <dbReference type="Proteomes" id="UP000659496"/>
    </source>
</evidence>
<dbReference type="Proteomes" id="UP000659496">
    <property type="component" value="Unassembled WGS sequence"/>
</dbReference>
<dbReference type="SUPFAM" id="SSF54427">
    <property type="entry name" value="NTF2-like"/>
    <property type="match status" value="1"/>
</dbReference>
<comment type="caution">
    <text evidence="3">The sequence shown here is derived from an EMBL/GenBank/DDBJ whole genome shotgun (WGS) entry which is preliminary data.</text>
</comment>
<feature type="compositionally biased region" description="Polar residues" evidence="1">
    <location>
        <begin position="29"/>
        <end position="44"/>
    </location>
</feature>
<feature type="compositionally biased region" description="Basic and acidic residues" evidence="1">
    <location>
        <begin position="49"/>
        <end position="62"/>
    </location>
</feature>
<accession>A0ABR8PLE9</accession>
<sequence length="203" mass="21601">MKKITGLVGTAALALMLSACSGDDDSTEKNSGSINDGEQTNENGSIDHGVTDKGDTGAKEAKEDDDIGFSLDGGGVEEAADVPAEQKEAIVAAFNRYIETLNEGDVDAYLETLSSDGYDLDEERAATEQLLATHELTRTPEDVTIVKYSDEEAQVFTTMETAVKDKESGAQDVSAGRQVTVMVNEDGAWKAKAVHYIGDPETK</sequence>
<feature type="region of interest" description="Disordered" evidence="1">
    <location>
        <begin position="21"/>
        <end position="75"/>
    </location>
</feature>
<dbReference type="RefSeq" id="WP_191690713.1">
    <property type="nucleotide sequence ID" value="NZ_JACSQY010000009.1"/>
</dbReference>
<protein>
    <submittedName>
        <fullName evidence="3">DUF3225 domain-containing protein</fullName>
    </submittedName>
</protein>
<dbReference type="PROSITE" id="PS51257">
    <property type="entry name" value="PROKAR_LIPOPROTEIN"/>
    <property type="match status" value="1"/>
</dbReference>
<evidence type="ECO:0000256" key="2">
    <source>
        <dbReference type="SAM" id="SignalP"/>
    </source>
</evidence>
<dbReference type="EMBL" id="JACSQY010000009">
    <property type="protein sequence ID" value="MBD7909002.1"/>
    <property type="molecule type" value="Genomic_DNA"/>
</dbReference>
<feature type="chain" id="PRO_5046307845" evidence="2">
    <location>
        <begin position="22"/>
        <end position="203"/>
    </location>
</feature>
<dbReference type="InterPro" id="IPR032710">
    <property type="entry name" value="NTF2-like_dom_sf"/>
</dbReference>
<reference evidence="3 4" key="1">
    <citation type="submission" date="2020-08" db="EMBL/GenBank/DDBJ databases">
        <title>A Genomic Blueprint of the Chicken Gut Microbiome.</title>
        <authorList>
            <person name="Gilroy R."/>
            <person name="Ravi A."/>
            <person name="Getino M."/>
            <person name="Pursley I."/>
            <person name="Horton D.L."/>
            <person name="Alikhan N.-F."/>
            <person name="Baker D."/>
            <person name="Gharbi K."/>
            <person name="Hall N."/>
            <person name="Watson M."/>
            <person name="Adriaenssens E.M."/>
            <person name="Foster-Nyarko E."/>
            <person name="Jarju S."/>
            <person name="Secka A."/>
            <person name="Antonio M."/>
            <person name="Oren A."/>
            <person name="Chaudhuri R."/>
            <person name="La Ragione R.M."/>
            <person name="Hildebrand F."/>
            <person name="Pallen M.J."/>
        </authorList>
    </citation>
    <scope>NUCLEOTIDE SEQUENCE [LARGE SCALE GENOMIC DNA]</scope>
    <source>
        <strain evidence="3 4">Sa3CUA8</strain>
    </source>
</reference>
<organism evidence="3 4">
    <name type="scientific">Sporosarcina gallistercoris</name>
    <dbReference type="NCBI Taxonomy" id="2762245"/>
    <lineage>
        <taxon>Bacteria</taxon>
        <taxon>Bacillati</taxon>
        <taxon>Bacillota</taxon>
        <taxon>Bacilli</taxon>
        <taxon>Bacillales</taxon>
        <taxon>Caryophanaceae</taxon>
        <taxon>Sporosarcina</taxon>
    </lineage>
</organism>
<keyword evidence="2" id="KW-0732">Signal</keyword>
<evidence type="ECO:0000313" key="3">
    <source>
        <dbReference type="EMBL" id="MBD7909002.1"/>
    </source>
</evidence>
<name>A0ABR8PLE9_9BACL</name>
<proteinExistence type="predicted"/>